<evidence type="ECO:0000256" key="2">
    <source>
        <dbReference type="ARBA" id="ARBA00022737"/>
    </source>
</evidence>
<dbReference type="InterPro" id="IPR032675">
    <property type="entry name" value="LRR_dom_sf"/>
</dbReference>
<gene>
    <name evidence="3" type="ORF">KOW79_004104</name>
</gene>
<keyword evidence="1" id="KW-0433">Leucine-rich repeat</keyword>
<dbReference type="AlphaFoldDB" id="A0A9D3SR42"/>
<dbReference type="SUPFAM" id="SSF52047">
    <property type="entry name" value="RNI-like"/>
    <property type="match status" value="1"/>
</dbReference>
<reference evidence="3 4" key="1">
    <citation type="submission" date="2021-06" db="EMBL/GenBank/DDBJ databases">
        <title>Chromosome-level genome assembly of the red-tail catfish (Hemibagrus wyckioides).</title>
        <authorList>
            <person name="Shao F."/>
        </authorList>
    </citation>
    <scope>NUCLEOTIDE SEQUENCE [LARGE SCALE GENOMIC DNA]</scope>
    <source>
        <strain evidence="3">EC202008001</strain>
        <tissue evidence="3">Blood</tissue>
    </source>
</reference>
<proteinExistence type="predicted"/>
<evidence type="ECO:0000256" key="1">
    <source>
        <dbReference type="ARBA" id="ARBA00022614"/>
    </source>
</evidence>
<dbReference type="Proteomes" id="UP000824219">
    <property type="component" value="Linkage Group LG05"/>
</dbReference>
<dbReference type="PANTHER" id="PTHR24106">
    <property type="entry name" value="NACHT, LRR AND CARD DOMAINS-CONTAINING"/>
    <property type="match status" value="1"/>
</dbReference>
<evidence type="ECO:0000313" key="3">
    <source>
        <dbReference type="EMBL" id="KAG7332270.1"/>
    </source>
</evidence>
<name>A0A9D3SR42_9TELE</name>
<dbReference type="SMART" id="SM00368">
    <property type="entry name" value="LRR_RI"/>
    <property type="match status" value="1"/>
</dbReference>
<evidence type="ECO:0000313" key="4">
    <source>
        <dbReference type="Proteomes" id="UP000824219"/>
    </source>
</evidence>
<dbReference type="InterPro" id="IPR051261">
    <property type="entry name" value="NLR"/>
</dbReference>
<organism evidence="3 4">
    <name type="scientific">Hemibagrus wyckioides</name>
    <dbReference type="NCBI Taxonomy" id="337641"/>
    <lineage>
        <taxon>Eukaryota</taxon>
        <taxon>Metazoa</taxon>
        <taxon>Chordata</taxon>
        <taxon>Craniata</taxon>
        <taxon>Vertebrata</taxon>
        <taxon>Euteleostomi</taxon>
        <taxon>Actinopterygii</taxon>
        <taxon>Neopterygii</taxon>
        <taxon>Teleostei</taxon>
        <taxon>Ostariophysi</taxon>
        <taxon>Siluriformes</taxon>
        <taxon>Bagridae</taxon>
        <taxon>Hemibagrus</taxon>
    </lineage>
</organism>
<sequence>MFVVEKVKLLSAALESPHCTLEILRMCNCSIADEGCAALASALRSNSSSKLCVKKIKKDVHCKLETLLIKDYKLSRTGI</sequence>
<comment type="caution">
    <text evidence="3">The sequence shown here is derived from an EMBL/GenBank/DDBJ whole genome shotgun (WGS) entry which is preliminary data.</text>
</comment>
<keyword evidence="2" id="KW-0677">Repeat</keyword>
<protein>
    <submittedName>
        <fullName evidence="3">Uncharacterized protein</fullName>
    </submittedName>
</protein>
<dbReference type="Gene3D" id="3.80.10.10">
    <property type="entry name" value="Ribonuclease Inhibitor"/>
    <property type="match status" value="1"/>
</dbReference>
<accession>A0A9D3SR42</accession>
<keyword evidence="4" id="KW-1185">Reference proteome</keyword>
<dbReference type="OrthoDB" id="8956055at2759"/>
<dbReference type="EMBL" id="JAHKSW010000005">
    <property type="protein sequence ID" value="KAG7332270.1"/>
    <property type="molecule type" value="Genomic_DNA"/>
</dbReference>